<evidence type="ECO:0000313" key="2">
    <source>
        <dbReference type="EMBL" id="KTB42568.1"/>
    </source>
</evidence>
<dbReference type="Proteomes" id="UP000054988">
    <property type="component" value="Unassembled WGS sequence"/>
</dbReference>
<dbReference type="AlphaFoldDB" id="A0A0W0G217"/>
<name>A0A0W0G217_MONRR</name>
<sequence length="122" mass="13439">MDNSYVSYTAGGHSSRLNGYPKTESDKNRSSVQLVALDSSRETTSKQLGRPKIYKMASHTSQPGLESSFRFTSANDVATPKGVQVLKFVINNTPHSVYYVYTDHDNSAASQVAARSRILHLI</sequence>
<organism evidence="2 3">
    <name type="scientific">Moniliophthora roreri</name>
    <name type="common">Frosty pod rot fungus</name>
    <name type="synonym">Monilia roreri</name>
    <dbReference type="NCBI Taxonomy" id="221103"/>
    <lineage>
        <taxon>Eukaryota</taxon>
        <taxon>Fungi</taxon>
        <taxon>Dikarya</taxon>
        <taxon>Basidiomycota</taxon>
        <taxon>Agaricomycotina</taxon>
        <taxon>Agaricomycetes</taxon>
        <taxon>Agaricomycetidae</taxon>
        <taxon>Agaricales</taxon>
        <taxon>Marasmiineae</taxon>
        <taxon>Marasmiaceae</taxon>
        <taxon>Moniliophthora</taxon>
    </lineage>
</organism>
<evidence type="ECO:0000256" key="1">
    <source>
        <dbReference type="SAM" id="MobiDB-lite"/>
    </source>
</evidence>
<reference evidence="2 3" key="1">
    <citation type="submission" date="2015-12" db="EMBL/GenBank/DDBJ databases">
        <title>Draft genome sequence of Moniliophthora roreri, the causal agent of frosty pod rot of cacao.</title>
        <authorList>
            <person name="Aime M.C."/>
            <person name="Diaz-Valderrama J.R."/>
            <person name="Kijpornyongpan T."/>
            <person name="Phillips-Mora W."/>
        </authorList>
    </citation>
    <scope>NUCLEOTIDE SEQUENCE [LARGE SCALE GENOMIC DNA]</scope>
    <source>
        <strain evidence="2 3">MCA 2952</strain>
    </source>
</reference>
<evidence type="ECO:0000313" key="3">
    <source>
        <dbReference type="Proteomes" id="UP000054988"/>
    </source>
</evidence>
<gene>
    <name evidence="2" type="ORF">WG66_4853</name>
</gene>
<protein>
    <submittedName>
        <fullName evidence="2">Putative HET-domain-containing protein</fullName>
    </submittedName>
</protein>
<feature type="region of interest" description="Disordered" evidence="1">
    <location>
        <begin position="1"/>
        <end position="32"/>
    </location>
</feature>
<dbReference type="EMBL" id="LATX01001317">
    <property type="protein sequence ID" value="KTB42568.1"/>
    <property type="molecule type" value="Genomic_DNA"/>
</dbReference>
<proteinExistence type="predicted"/>
<comment type="caution">
    <text evidence="2">The sequence shown here is derived from an EMBL/GenBank/DDBJ whole genome shotgun (WGS) entry which is preliminary data.</text>
</comment>
<accession>A0A0W0G217</accession>